<feature type="chain" id="PRO_5043612595" evidence="2">
    <location>
        <begin position="23"/>
        <end position="222"/>
    </location>
</feature>
<keyword evidence="2" id="KW-0732">Signal</keyword>
<dbReference type="Proteomes" id="UP001223720">
    <property type="component" value="Chromosome"/>
</dbReference>
<evidence type="ECO:0000256" key="2">
    <source>
        <dbReference type="SAM" id="SignalP"/>
    </source>
</evidence>
<name>A0AAX3WE34_METEX</name>
<protein>
    <submittedName>
        <fullName evidence="3">Uncharacterized protein</fullName>
    </submittedName>
</protein>
<gene>
    <name evidence="3" type="ORF">KEC54_19985</name>
</gene>
<evidence type="ECO:0000313" key="3">
    <source>
        <dbReference type="EMBL" id="WHQ68628.1"/>
    </source>
</evidence>
<dbReference type="AlphaFoldDB" id="A0AAX3WE34"/>
<feature type="signal peptide" evidence="2">
    <location>
        <begin position="1"/>
        <end position="22"/>
    </location>
</feature>
<reference evidence="3" key="1">
    <citation type="journal article" date="2022" name="Biotechnol. Bioprocess Eng.">
        <title>Pan-genome Analysis Reveals Comparative Genomic Features of Central Metabolic Pathways in Methylorubrum extorquens.</title>
        <authorList>
            <person name="Lee G.M."/>
            <person name="Scott-Nevros Z.K."/>
            <person name="Lee S.-M."/>
            <person name="Kim D."/>
        </authorList>
    </citation>
    <scope>NUCLEOTIDE SEQUENCE</scope>
    <source>
        <strain evidence="3">ATCC 55366</strain>
    </source>
</reference>
<evidence type="ECO:0000256" key="1">
    <source>
        <dbReference type="SAM" id="MobiDB-lite"/>
    </source>
</evidence>
<proteinExistence type="predicted"/>
<dbReference type="EMBL" id="CP073633">
    <property type="protein sequence ID" value="WHQ68628.1"/>
    <property type="molecule type" value="Genomic_DNA"/>
</dbReference>
<dbReference type="RefSeq" id="WP_283535231.1">
    <property type="nucleotide sequence ID" value="NZ_CP073633.1"/>
</dbReference>
<accession>A0AAX3WE34</accession>
<sequence>MGIFRIAAAAAVYVALAGGAGAQSVEKRPDGSVEWKAGINGVTLEFNPSGGVRRIYSKYSHPVTIADKRGVHTATVIAEEKAKGEIVRFLKQDVASGRVVTEFENTVSKSTQEKAGEGKSITTVDQRTIGQSLTELSSSAASGTLSGVVVLENGYDDKEQEAWVVVGLSEKSMTAARATRDMLTETQRPTAVDAGPTPAASPTQVPAGEAPRSVIRRGNTDF</sequence>
<organism evidence="3 4">
    <name type="scientific">Methylorubrum extorquens</name>
    <name type="common">Methylobacterium dichloromethanicum</name>
    <name type="synonym">Methylobacterium extorquens</name>
    <dbReference type="NCBI Taxonomy" id="408"/>
    <lineage>
        <taxon>Bacteria</taxon>
        <taxon>Pseudomonadati</taxon>
        <taxon>Pseudomonadota</taxon>
        <taxon>Alphaproteobacteria</taxon>
        <taxon>Hyphomicrobiales</taxon>
        <taxon>Methylobacteriaceae</taxon>
        <taxon>Methylorubrum</taxon>
    </lineage>
</organism>
<feature type="region of interest" description="Disordered" evidence="1">
    <location>
        <begin position="188"/>
        <end position="222"/>
    </location>
</feature>
<evidence type="ECO:0000313" key="4">
    <source>
        <dbReference type="Proteomes" id="UP001223720"/>
    </source>
</evidence>